<organism evidence="10 11">
    <name type="scientific">Sorghum bicolor</name>
    <name type="common">Sorghum</name>
    <name type="synonym">Sorghum vulgare</name>
    <dbReference type="NCBI Taxonomy" id="4558"/>
    <lineage>
        <taxon>Eukaryota</taxon>
        <taxon>Viridiplantae</taxon>
        <taxon>Streptophyta</taxon>
        <taxon>Embryophyta</taxon>
        <taxon>Tracheophyta</taxon>
        <taxon>Spermatophyta</taxon>
        <taxon>Magnoliopsida</taxon>
        <taxon>Liliopsida</taxon>
        <taxon>Poales</taxon>
        <taxon>Poaceae</taxon>
        <taxon>PACMAD clade</taxon>
        <taxon>Panicoideae</taxon>
        <taxon>Andropogonodae</taxon>
        <taxon>Andropogoneae</taxon>
        <taxon>Sorghinae</taxon>
        <taxon>Sorghum</taxon>
    </lineage>
</organism>
<evidence type="ECO:0000256" key="6">
    <source>
        <dbReference type="ARBA" id="ARBA00023033"/>
    </source>
</evidence>
<dbReference type="FunFam" id="1.10.630.10:FF:000043">
    <property type="entry name" value="Cytochrome P450 99A2"/>
    <property type="match status" value="1"/>
</dbReference>
<dbReference type="CDD" id="cd11072">
    <property type="entry name" value="CYP71-like"/>
    <property type="match status" value="1"/>
</dbReference>
<dbReference type="Pfam" id="PF00067">
    <property type="entry name" value="p450"/>
    <property type="match status" value="1"/>
</dbReference>
<evidence type="ECO:0000313" key="10">
    <source>
        <dbReference type="EMBL" id="OQU88871.1"/>
    </source>
</evidence>
<feature type="binding site" description="axial binding residue" evidence="7">
    <location>
        <position position="495"/>
    </location>
    <ligand>
        <name>heme</name>
        <dbReference type="ChEBI" id="CHEBI:30413"/>
    </ligand>
    <ligandPart>
        <name>Fe</name>
        <dbReference type="ChEBI" id="CHEBI:18248"/>
    </ligandPart>
</feature>
<evidence type="ECO:0000256" key="9">
    <source>
        <dbReference type="SAM" id="Phobius"/>
    </source>
</evidence>
<evidence type="ECO:0000256" key="2">
    <source>
        <dbReference type="ARBA" id="ARBA00022617"/>
    </source>
</evidence>
<dbReference type="STRING" id="4558.A0A1W0W3E8"/>
<evidence type="ECO:0000256" key="4">
    <source>
        <dbReference type="ARBA" id="ARBA00023002"/>
    </source>
</evidence>
<comment type="similarity">
    <text evidence="1 8">Belongs to the cytochrome P450 family.</text>
</comment>
<dbReference type="SUPFAM" id="SSF48264">
    <property type="entry name" value="Cytochrome P450"/>
    <property type="match status" value="1"/>
</dbReference>
<dbReference type="GO" id="GO:0016705">
    <property type="term" value="F:oxidoreductase activity, acting on paired donors, with incorporation or reduction of molecular oxygen"/>
    <property type="evidence" value="ECO:0007669"/>
    <property type="project" value="InterPro"/>
</dbReference>
<dbReference type="InterPro" id="IPR001128">
    <property type="entry name" value="Cyt_P450"/>
</dbReference>
<reference evidence="11" key="2">
    <citation type="journal article" date="2018" name="Plant J.">
        <title>The Sorghum bicolor reference genome: improved assembly, gene annotations, a transcriptome atlas, and signatures of genome organization.</title>
        <authorList>
            <person name="McCormick R.F."/>
            <person name="Truong S.K."/>
            <person name="Sreedasyam A."/>
            <person name="Jenkins J."/>
            <person name="Shu S."/>
            <person name="Sims D."/>
            <person name="Kennedy M."/>
            <person name="Amirebrahimi M."/>
            <person name="Weers B.D."/>
            <person name="McKinley B."/>
            <person name="Mattison A."/>
            <person name="Morishige D.T."/>
            <person name="Grimwood J."/>
            <person name="Schmutz J."/>
            <person name="Mullet J.E."/>
        </authorList>
    </citation>
    <scope>NUCLEOTIDE SEQUENCE [LARGE SCALE GENOMIC DNA]</scope>
    <source>
        <strain evidence="11">cv. BTx623</strain>
    </source>
</reference>
<dbReference type="InterPro" id="IPR036396">
    <property type="entry name" value="Cyt_P450_sf"/>
</dbReference>
<keyword evidence="9" id="KW-1133">Transmembrane helix</keyword>
<keyword evidence="11" id="KW-1185">Reference proteome</keyword>
<dbReference type="GO" id="GO:0020037">
    <property type="term" value="F:heme binding"/>
    <property type="evidence" value="ECO:0007669"/>
    <property type="project" value="InterPro"/>
</dbReference>
<name>A0A1W0W3E8_SORBI</name>
<dbReference type="Gramene" id="OQU88871">
    <property type="protein sequence ID" value="OQU88871"/>
    <property type="gene ID" value="SORBI_3002G110100"/>
</dbReference>
<dbReference type="GO" id="GO:0005506">
    <property type="term" value="F:iron ion binding"/>
    <property type="evidence" value="ECO:0007669"/>
    <property type="project" value="InterPro"/>
</dbReference>
<sequence>MGRDFSTSVLGSISIQLSHLISYTPSSSIHQRHNKLKMALHDLILALKNVPVWSVLLIIAPLIWYLLVHGERKRKEKAIRLPPSPPRLPLIGHLHLMIKEPHRTLQRLAQRMGPVIFLQLGGVPAVVVSSPEAAKEVLKTLDVHCCNRPSSPGAEMLTYNYRDIAFSPYSERWRERRKLFISELVGSKRVQSFSHALEEQVEQLIQSLSCLPPSTTEPINLNEKIFTLIDGFIGTVAFGRMSGAKLLKYNMFQQVFSEAMVVLSAFSAQDFFPASPISRWVDRFLGLEARYRAIFSELDAYFETVLSQHLSPGRVQVQSDRDNLVDVLIGLWKGQGKGQAVTKDDLKAIIMDAFIGATSTSSVTLLWAMSEVIKNPRVMSKVQSEIRSSVNGKLRVEVSDTPQFKYLRMVIKETLRLHPPAPFLIPRETTQHVQVLGYDLPPKTRVFVNVWAIGRDPACWKNPEEFYPERFEDADIDFQGTDFELLPFGAGRRICPAIPMGLMNVGFTLASLLHSFDWRLPEGMAPEDVSMEGTGRQIVSRSTPLYLIPSPYISGQTKLY</sequence>
<dbReference type="AlphaFoldDB" id="A0A1W0W3E8"/>
<dbReference type="PRINTS" id="PR00385">
    <property type="entry name" value="P450"/>
</dbReference>
<keyword evidence="9" id="KW-0472">Membrane</keyword>
<comment type="cofactor">
    <cofactor evidence="7">
        <name>heme</name>
        <dbReference type="ChEBI" id="CHEBI:30413"/>
    </cofactor>
</comment>
<keyword evidence="4 8" id="KW-0560">Oxidoreductase</keyword>
<evidence type="ECO:0000256" key="1">
    <source>
        <dbReference type="ARBA" id="ARBA00010617"/>
    </source>
</evidence>
<dbReference type="GO" id="GO:0004497">
    <property type="term" value="F:monooxygenase activity"/>
    <property type="evidence" value="ECO:0007669"/>
    <property type="project" value="UniProtKB-KW"/>
</dbReference>
<keyword evidence="3 7" id="KW-0479">Metal-binding</keyword>
<keyword evidence="5 7" id="KW-0408">Iron</keyword>
<evidence type="ECO:0000256" key="5">
    <source>
        <dbReference type="ARBA" id="ARBA00023004"/>
    </source>
</evidence>
<dbReference type="OrthoDB" id="2789670at2759"/>
<dbReference type="InterPro" id="IPR002401">
    <property type="entry name" value="Cyt_P450_E_grp-I"/>
</dbReference>
<protein>
    <recommendedName>
        <fullName evidence="12">Cytochrome P450</fullName>
    </recommendedName>
</protein>
<evidence type="ECO:0000256" key="8">
    <source>
        <dbReference type="RuleBase" id="RU000461"/>
    </source>
</evidence>
<dbReference type="EMBL" id="CM000761">
    <property type="protein sequence ID" value="OQU88871.1"/>
    <property type="molecule type" value="Genomic_DNA"/>
</dbReference>
<proteinExistence type="inferred from homology"/>
<dbReference type="GO" id="GO:0016491">
    <property type="term" value="F:oxidoreductase activity"/>
    <property type="evidence" value="ECO:0000318"/>
    <property type="project" value="GO_Central"/>
</dbReference>
<dbReference type="InterPro" id="IPR017972">
    <property type="entry name" value="Cyt_P450_CS"/>
</dbReference>
<evidence type="ECO:0008006" key="12">
    <source>
        <dbReference type="Google" id="ProtNLM"/>
    </source>
</evidence>
<dbReference type="PROSITE" id="PS00086">
    <property type="entry name" value="CYTOCHROME_P450"/>
    <property type="match status" value="1"/>
</dbReference>
<dbReference type="Proteomes" id="UP000000768">
    <property type="component" value="Chromosome 2"/>
</dbReference>
<dbReference type="eggNOG" id="KOG0156">
    <property type="taxonomic scope" value="Eukaryota"/>
</dbReference>
<keyword evidence="9" id="KW-0812">Transmembrane</keyword>
<feature type="transmembrane region" description="Helical" evidence="9">
    <location>
        <begin position="50"/>
        <end position="68"/>
    </location>
</feature>
<dbReference type="InParanoid" id="A0A1W0W3E8"/>
<dbReference type="SMR" id="A0A1W0W3E8"/>
<evidence type="ECO:0000256" key="3">
    <source>
        <dbReference type="ARBA" id="ARBA00022723"/>
    </source>
</evidence>
<accession>A0A1W0W3E8</accession>
<dbReference type="Gene3D" id="1.10.630.10">
    <property type="entry name" value="Cytochrome P450"/>
    <property type="match status" value="1"/>
</dbReference>
<evidence type="ECO:0000313" key="11">
    <source>
        <dbReference type="Proteomes" id="UP000000768"/>
    </source>
</evidence>
<dbReference type="OMA" id="WRMMAGR"/>
<evidence type="ECO:0000256" key="7">
    <source>
        <dbReference type="PIRSR" id="PIRSR602401-1"/>
    </source>
</evidence>
<dbReference type="PANTHER" id="PTHR47955">
    <property type="entry name" value="CYTOCHROME P450 FAMILY 71 PROTEIN"/>
    <property type="match status" value="1"/>
</dbReference>
<keyword evidence="2 7" id="KW-0349">Heme</keyword>
<gene>
    <name evidence="10" type="ORF">SORBI_3002G110100</name>
</gene>
<dbReference type="PRINTS" id="PR00463">
    <property type="entry name" value="EP450I"/>
</dbReference>
<reference evidence="10 11" key="1">
    <citation type="journal article" date="2009" name="Nature">
        <title>The Sorghum bicolor genome and the diversification of grasses.</title>
        <authorList>
            <person name="Paterson A.H."/>
            <person name="Bowers J.E."/>
            <person name="Bruggmann R."/>
            <person name="Dubchak I."/>
            <person name="Grimwood J."/>
            <person name="Gundlach H."/>
            <person name="Haberer G."/>
            <person name="Hellsten U."/>
            <person name="Mitros T."/>
            <person name="Poliakov A."/>
            <person name="Schmutz J."/>
            <person name="Spannagl M."/>
            <person name="Tang H."/>
            <person name="Wang X."/>
            <person name="Wicker T."/>
            <person name="Bharti A.K."/>
            <person name="Chapman J."/>
            <person name="Feltus F.A."/>
            <person name="Gowik U."/>
            <person name="Grigoriev I.V."/>
            <person name="Lyons E."/>
            <person name="Maher C.A."/>
            <person name="Martis M."/>
            <person name="Narechania A."/>
            <person name="Otillar R.P."/>
            <person name="Penning B.W."/>
            <person name="Salamov A.A."/>
            <person name="Wang Y."/>
            <person name="Zhang L."/>
            <person name="Carpita N.C."/>
            <person name="Freeling M."/>
            <person name="Gingle A.R."/>
            <person name="Hash C.T."/>
            <person name="Keller B."/>
            <person name="Klein P."/>
            <person name="Kresovich S."/>
            <person name="McCann M.C."/>
            <person name="Ming R."/>
            <person name="Peterson D.G."/>
            <person name="Mehboob-ur-Rahman"/>
            <person name="Ware D."/>
            <person name="Westhoff P."/>
            <person name="Mayer K.F."/>
            <person name="Messing J."/>
            <person name="Rokhsar D.S."/>
        </authorList>
    </citation>
    <scope>NUCLEOTIDE SEQUENCE [LARGE SCALE GENOMIC DNA]</scope>
    <source>
        <strain evidence="11">cv. BTx623</strain>
    </source>
</reference>
<dbReference type="PANTHER" id="PTHR47955:SF11">
    <property type="entry name" value="4-HYDROXYPHENYLACETALDEHYDE OXIME MONOOXYGENASE"/>
    <property type="match status" value="1"/>
</dbReference>
<keyword evidence="6 8" id="KW-0503">Monooxygenase</keyword>